<dbReference type="Proteomes" id="UP000004095">
    <property type="component" value="Unassembled WGS sequence"/>
</dbReference>
<keyword evidence="2" id="KW-0472">Membrane</keyword>
<feature type="domain" description="Outer membrane lipoprotein BamD-like" evidence="4">
    <location>
        <begin position="6"/>
        <end position="177"/>
    </location>
</feature>
<reference evidence="5 6" key="1">
    <citation type="submission" date="2007-01" db="EMBL/GenBank/DDBJ databases">
        <authorList>
            <person name="Haygood M."/>
            <person name="Podell S."/>
            <person name="Anderson C."/>
            <person name="Hopkinson B."/>
            <person name="Roe K."/>
            <person name="Barbeau K."/>
            <person name="Gaasterland T."/>
            <person name="Ferriera S."/>
            <person name="Johnson J."/>
            <person name="Kravitz S."/>
            <person name="Beeson K."/>
            <person name="Sutton G."/>
            <person name="Rogers Y.-H."/>
            <person name="Friedman R."/>
            <person name="Frazier M."/>
            <person name="Venter J.C."/>
        </authorList>
    </citation>
    <scope>NUCLEOTIDE SEQUENCE [LARGE SCALE GENOMIC DNA]</scope>
    <source>
        <strain evidence="5 6">ATCC 23134</strain>
    </source>
</reference>
<dbReference type="AlphaFoldDB" id="A1ZPL7"/>
<dbReference type="eggNOG" id="COG4105">
    <property type="taxonomic scope" value="Bacteria"/>
</dbReference>
<dbReference type="Gene3D" id="1.25.40.10">
    <property type="entry name" value="Tetratricopeptide repeat domain"/>
    <property type="match status" value="1"/>
</dbReference>
<dbReference type="NCBIfam" id="TIGR03302">
    <property type="entry name" value="OM_YfiO"/>
    <property type="match status" value="1"/>
</dbReference>
<dbReference type="InterPro" id="IPR039565">
    <property type="entry name" value="BamD-like"/>
</dbReference>
<dbReference type="EMBL" id="AAWS01000021">
    <property type="protein sequence ID" value="EAY27756.1"/>
    <property type="molecule type" value="Genomic_DNA"/>
</dbReference>
<evidence type="ECO:0000256" key="1">
    <source>
        <dbReference type="ARBA" id="ARBA00022729"/>
    </source>
</evidence>
<sequence>MKKGSVEEKYNGAISYYDKKDFYRAGLLLEELIPLIKGQKRSEIANLYYAYCHYYQRQRQLAAYYFKRFYTNFGASKYVEEAMYMYAFSLYKDSPEAYLDQSNTDQAIVASQNFLNRFPQSKYREECSRIISELRKKLETKAYENAKLYYRIRNYRAAVITFTNFQKDFPDSHYNEEVAYLKILSQYEFAQVSTLRRQQERFQGVIKYYTEFIDAYPGSGYSRSAERLYSSSIKALSKFKQTTKS</sequence>
<keyword evidence="6" id="KW-1185">Reference proteome</keyword>
<dbReference type="InterPro" id="IPR011990">
    <property type="entry name" value="TPR-like_helical_dom_sf"/>
</dbReference>
<organism evidence="5 6">
    <name type="scientific">Microscilla marina ATCC 23134</name>
    <dbReference type="NCBI Taxonomy" id="313606"/>
    <lineage>
        <taxon>Bacteria</taxon>
        <taxon>Pseudomonadati</taxon>
        <taxon>Bacteroidota</taxon>
        <taxon>Cytophagia</taxon>
        <taxon>Cytophagales</taxon>
        <taxon>Microscillaceae</taxon>
        <taxon>Microscilla</taxon>
    </lineage>
</organism>
<dbReference type="InterPro" id="IPR017689">
    <property type="entry name" value="BamD"/>
</dbReference>
<protein>
    <recommendedName>
        <fullName evidence="4">Outer membrane lipoprotein BamD-like domain-containing protein</fullName>
    </recommendedName>
</protein>
<evidence type="ECO:0000313" key="6">
    <source>
        <dbReference type="Proteomes" id="UP000004095"/>
    </source>
</evidence>
<gene>
    <name evidence="5" type="ORF">M23134_03825</name>
</gene>
<dbReference type="Pfam" id="PF13525">
    <property type="entry name" value="YfiO"/>
    <property type="match status" value="1"/>
</dbReference>
<keyword evidence="3" id="KW-0998">Cell outer membrane</keyword>
<evidence type="ECO:0000259" key="4">
    <source>
        <dbReference type="Pfam" id="PF13525"/>
    </source>
</evidence>
<evidence type="ECO:0000313" key="5">
    <source>
        <dbReference type="EMBL" id="EAY27756.1"/>
    </source>
</evidence>
<evidence type="ECO:0000256" key="2">
    <source>
        <dbReference type="ARBA" id="ARBA00023136"/>
    </source>
</evidence>
<keyword evidence="1" id="KW-0732">Signal</keyword>
<proteinExistence type="predicted"/>
<accession>A1ZPL7</accession>
<comment type="caution">
    <text evidence="5">The sequence shown here is derived from an EMBL/GenBank/DDBJ whole genome shotgun (WGS) entry which is preliminary data.</text>
</comment>
<evidence type="ECO:0000256" key="3">
    <source>
        <dbReference type="ARBA" id="ARBA00023237"/>
    </source>
</evidence>
<name>A1ZPL7_MICM2</name>